<evidence type="ECO:0000313" key="2">
    <source>
        <dbReference type="EMBL" id="KAJ7027569.1"/>
    </source>
</evidence>
<sequence length="188" mass="22063">MAGHNSQSKSYGPLDHLQLTFTHSLCLLGARTLKKTEKPPLQTLALERPVVLHLPSIDSKTKTNLTKRPESEWRGTSNDSSYLQTQTDYYVYVSCFRLRRKAKEDHSLNEAQVNMNRAHNATYRAKKELQVKAMLRLDDLHWRKYGRPSPAAEKRDFPEELQWFQEERWSERMPAHLRARRQQSGEML</sequence>
<name>A0AAD6SHE8_9AGAR</name>
<accession>A0AAD6SHE8</accession>
<comment type="caution">
    <text evidence="2">The sequence shown here is derived from an EMBL/GenBank/DDBJ whole genome shotgun (WGS) entry which is preliminary data.</text>
</comment>
<evidence type="ECO:0000313" key="1">
    <source>
        <dbReference type="EMBL" id="KAJ7018897.1"/>
    </source>
</evidence>
<protein>
    <submittedName>
        <fullName evidence="2">Uncharacterized protein</fullName>
    </submittedName>
</protein>
<dbReference type="Proteomes" id="UP001218188">
    <property type="component" value="Unassembled WGS sequence"/>
</dbReference>
<organism evidence="2 3">
    <name type="scientific">Mycena alexandri</name>
    <dbReference type="NCBI Taxonomy" id="1745969"/>
    <lineage>
        <taxon>Eukaryota</taxon>
        <taxon>Fungi</taxon>
        <taxon>Dikarya</taxon>
        <taxon>Basidiomycota</taxon>
        <taxon>Agaricomycotina</taxon>
        <taxon>Agaricomycetes</taxon>
        <taxon>Agaricomycetidae</taxon>
        <taxon>Agaricales</taxon>
        <taxon>Marasmiineae</taxon>
        <taxon>Mycenaceae</taxon>
        <taxon>Mycena</taxon>
    </lineage>
</organism>
<dbReference type="EMBL" id="JARJCM010000317">
    <property type="protein sequence ID" value="KAJ7018897.1"/>
    <property type="molecule type" value="Genomic_DNA"/>
</dbReference>
<reference evidence="2" key="1">
    <citation type="submission" date="2023-03" db="EMBL/GenBank/DDBJ databases">
        <title>Massive genome expansion in bonnet fungi (Mycena s.s.) driven by repeated elements and novel gene families across ecological guilds.</title>
        <authorList>
            <consortium name="Lawrence Berkeley National Laboratory"/>
            <person name="Harder C.B."/>
            <person name="Miyauchi S."/>
            <person name="Viragh M."/>
            <person name="Kuo A."/>
            <person name="Thoen E."/>
            <person name="Andreopoulos B."/>
            <person name="Lu D."/>
            <person name="Skrede I."/>
            <person name="Drula E."/>
            <person name="Henrissat B."/>
            <person name="Morin E."/>
            <person name="Kohler A."/>
            <person name="Barry K."/>
            <person name="LaButti K."/>
            <person name="Morin E."/>
            <person name="Salamov A."/>
            <person name="Lipzen A."/>
            <person name="Mereny Z."/>
            <person name="Hegedus B."/>
            <person name="Baldrian P."/>
            <person name="Stursova M."/>
            <person name="Weitz H."/>
            <person name="Taylor A."/>
            <person name="Grigoriev I.V."/>
            <person name="Nagy L.G."/>
            <person name="Martin F."/>
            <person name="Kauserud H."/>
        </authorList>
    </citation>
    <scope>NUCLEOTIDE SEQUENCE</scope>
    <source>
        <strain evidence="2">CBHHK200</strain>
    </source>
</reference>
<keyword evidence="3" id="KW-1185">Reference proteome</keyword>
<evidence type="ECO:0000313" key="3">
    <source>
        <dbReference type="Proteomes" id="UP001218188"/>
    </source>
</evidence>
<proteinExistence type="predicted"/>
<gene>
    <name evidence="2" type="ORF">C8F04DRAFT_1189376</name>
    <name evidence="1" type="ORF">C8F04DRAFT_1198372</name>
</gene>
<dbReference type="EMBL" id="JARJCM010000122">
    <property type="protein sequence ID" value="KAJ7027569.1"/>
    <property type="molecule type" value="Genomic_DNA"/>
</dbReference>
<dbReference type="AlphaFoldDB" id="A0AAD6SHE8"/>